<dbReference type="Proteomes" id="UP000629619">
    <property type="component" value="Unassembled WGS sequence"/>
</dbReference>
<evidence type="ECO:0000313" key="10">
    <source>
        <dbReference type="EMBL" id="GIF08407.1"/>
    </source>
</evidence>
<feature type="transmembrane region" description="Helical" evidence="8">
    <location>
        <begin position="198"/>
        <end position="218"/>
    </location>
</feature>
<evidence type="ECO:0000256" key="1">
    <source>
        <dbReference type="ARBA" id="ARBA00001947"/>
    </source>
</evidence>
<feature type="domain" description="Peptidase M48" evidence="9">
    <location>
        <begin position="143"/>
        <end position="305"/>
    </location>
</feature>
<sequence>MTRPRPLGWLHLLLAGVLLGIALVAGNVYFYGDGDAVTRYAVGITVCERKFPPPYDDAEHGYAYLRCLARPEQVRKDIVLTAAVAVAVAFGCLLVLVPLIDRLRLRRHRGRYVVEPATARFGQLCERHGLTGSSRPGLLVAGPPVRQAFTTATPGRRPLIVLPLAVALAHADPGRFDVVVEHEIAHVRARDVVWVNGLRGLALLTLPVMVAATAPGVLNGFDSRPGVAAALRGLGIALAVVPLTAYLLRLREREADRYVAAAGRGAALSRLLAQAPPAARRPGPLRRALARHPAPADRLAALSRPEASAEGGFGHAALVGAVAMITATAVDDLFLTFSRFGTASDSRVIAAAAASAMLSGGLGPSLLRRCRRLRDAGLPRRWWRPAAGLATGLVLGRYLLPTRPTQLSTTFLNLPGWSGAVVMAVLLAVSGAVLVSAAALLAEPLAGLRHRPGSGWLRVMSLLALGATGTGLIWTLPVLDGVVRNDLRLASLAWGLSNRPWPLLALALPLGLLLLVIAAGPAGGVLDAAARRAVAAGSAIGATAVVAHSTVVRFTTDYERWLQLEQERAWLCAIAGLAVLLGVAAGRGDASPARALTGGALVTIVVSAVQLGAEIRGDRPVRWFLVRLTVGLPVTWYCVAALLLTPVLLWWAGRRVRVPVRHAAAITAAITAMAGVVMLGPGVPTAGPERKPAARPGPVATATSIPAGPPADPGRPLTEADLRRIVAAAVPALPSYWRLKAVENTVDEPDDTTRIVPPECGDVYRLAFLDDLGVRPVRQFRGSYGTDVTHLVSSSLTITANTTAAPIPAGAEAAAMAGWKRCRSFVLPAAPPAHDLKFRLVDRPDPGFGTQSWTVAFDLSSGPARATQVVVVVIHGRNMLTFQMTGVLESVDEALLTEAVARTVDALSH</sequence>
<dbReference type="Gene3D" id="3.30.2010.10">
    <property type="entry name" value="Metalloproteases ('zincins'), catalytic domain"/>
    <property type="match status" value="1"/>
</dbReference>
<protein>
    <recommendedName>
        <fullName evidence="9">Peptidase M48 domain-containing protein</fullName>
    </recommendedName>
</protein>
<feature type="transmembrane region" description="Helical" evidence="8">
    <location>
        <begin position="633"/>
        <end position="651"/>
    </location>
</feature>
<comment type="caution">
    <text evidence="10">The sequence shown here is derived from an EMBL/GenBank/DDBJ whole genome shotgun (WGS) entry which is preliminary data.</text>
</comment>
<evidence type="ECO:0000256" key="6">
    <source>
        <dbReference type="ARBA" id="ARBA00023049"/>
    </source>
</evidence>
<feature type="transmembrane region" description="Helical" evidence="8">
    <location>
        <begin position="568"/>
        <end position="586"/>
    </location>
</feature>
<feature type="transmembrane region" description="Helical" evidence="8">
    <location>
        <begin position="78"/>
        <end position="100"/>
    </location>
</feature>
<evidence type="ECO:0000256" key="7">
    <source>
        <dbReference type="SAM" id="MobiDB-lite"/>
    </source>
</evidence>
<evidence type="ECO:0000313" key="11">
    <source>
        <dbReference type="Proteomes" id="UP000629619"/>
    </source>
</evidence>
<feature type="transmembrane region" description="Helical" evidence="8">
    <location>
        <begin position="12"/>
        <end position="32"/>
    </location>
</feature>
<feature type="transmembrane region" description="Helical" evidence="8">
    <location>
        <begin position="312"/>
        <end position="330"/>
    </location>
</feature>
<feature type="transmembrane region" description="Helical" evidence="8">
    <location>
        <begin position="420"/>
        <end position="441"/>
    </location>
</feature>
<keyword evidence="5" id="KW-0862">Zinc</keyword>
<feature type="transmembrane region" description="Helical" evidence="8">
    <location>
        <begin position="663"/>
        <end position="683"/>
    </location>
</feature>
<keyword evidence="3" id="KW-0479">Metal-binding</keyword>
<keyword evidence="8" id="KW-0472">Membrane</keyword>
<keyword evidence="2" id="KW-0645">Protease</keyword>
<dbReference type="InterPro" id="IPR001915">
    <property type="entry name" value="Peptidase_M48"/>
</dbReference>
<evidence type="ECO:0000256" key="8">
    <source>
        <dbReference type="SAM" id="Phobius"/>
    </source>
</evidence>
<dbReference type="GO" id="GO:0004222">
    <property type="term" value="F:metalloendopeptidase activity"/>
    <property type="evidence" value="ECO:0007669"/>
    <property type="project" value="InterPro"/>
</dbReference>
<feature type="transmembrane region" description="Helical" evidence="8">
    <location>
        <begin position="350"/>
        <end position="370"/>
    </location>
</feature>
<feature type="transmembrane region" description="Helical" evidence="8">
    <location>
        <begin position="382"/>
        <end position="400"/>
    </location>
</feature>
<evidence type="ECO:0000256" key="4">
    <source>
        <dbReference type="ARBA" id="ARBA00022801"/>
    </source>
</evidence>
<feature type="transmembrane region" description="Helical" evidence="8">
    <location>
        <begin position="503"/>
        <end position="526"/>
    </location>
</feature>
<keyword evidence="8" id="KW-0812">Transmembrane</keyword>
<reference evidence="10" key="1">
    <citation type="submission" date="2021-01" db="EMBL/GenBank/DDBJ databases">
        <title>Whole genome shotgun sequence of Actinoplanes siamensis NBRC 109076.</title>
        <authorList>
            <person name="Komaki H."/>
            <person name="Tamura T."/>
        </authorList>
    </citation>
    <scope>NUCLEOTIDE SEQUENCE</scope>
    <source>
        <strain evidence="10">NBRC 109076</strain>
    </source>
</reference>
<dbReference type="EMBL" id="BOMW01000062">
    <property type="protein sequence ID" value="GIF08407.1"/>
    <property type="molecule type" value="Genomic_DNA"/>
</dbReference>
<accession>A0A919TN66</accession>
<keyword evidence="11" id="KW-1185">Reference proteome</keyword>
<keyword evidence="8" id="KW-1133">Transmembrane helix</keyword>
<evidence type="ECO:0000256" key="5">
    <source>
        <dbReference type="ARBA" id="ARBA00022833"/>
    </source>
</evidence>
<dbReference type="AlphaFoldDB" id="A0A919TN66"/>
<feature type="transmembrane region" description="Helical" evidence="8">
    <location>
        <begin position="462"/>
        <end position="483"/>
    </location>
</feature>
<organism evidence="10 11">
    <name type="scientific">Actinoplanes siamensis</name>
    <dbReference type="NCBI Taxonomy" id="1223317"/>
    <lineage>
        <taxon>Bacteria</taxon>
        <taxon>Bacillati</taxon>
        <taxon>Actinomycetota</taxon>
        <taxon>Actinomycetes</taxon>
        <taxon>Micromonosporales</taxon>
        <taxon>Micromonosporaceae</taxon>
        <taxon>Actinoplanes</taxon>
    </lineage>
</organism>
<feature type="region of interest" description="Disordered" evidence="7">
    <location>
        <begin position="686"/>
        <end position="716"/>
    </location>
</feature>
<evidence type="ECO:0000256" key="3">
    <source>
        <dbReference type="ARBA" id="ARBA00022723"/>
    </source>
</evidence>
<dbReference type="Pfam" id="PF01435">
    <property type="entry name" value="Peptidase_M48"/>
    <property type="match status" value="1"/>
</dbReference>
<feature type="transmembrane region" description="Helical" evidence="8">
    <location>
        <begin position="533"/>
        <end position="556"/>
    </location>
</feature>
<feature type="transmembrane region" description="Helical" evidence="8">
    <location>
        <begin position="593"/>
        <end position="613"/>
    </location>
</feature>
<proteinExistence type="predicted"/>
<keyword evidence="6" id="KW-0482">Metalloprotease</keyword>
<dbReference type="GO" id="GO:0046872">
    <property type="term" value="F:metal ion binding"/>
    <property type="evidence" value="ECO:0007669"/>
    <property type="project" value="UniProtKB-KW"/>
</dbReference>
<dbReference type="RefSeq" id="WP_203683767.1">
    <property type="nucleotide sequence ID" value="NZ_BOMW01000062.1"/>
</dbReference>
<feature type="transmembrane region" description="Helical" evidence="8">
    <location>
        <begin position="230"/>
        <end position="248"/>
    </location>
</feature>
<keyword evidence="4" id="KW-0378">Hydrolase</keyword>
<evidence type="ECO:0000259" key="9">
    <source>
        <dbReference type="Pfam" id="PF01435"/>
    </source>
</evidence>
<dbReference type="GO" id="GO:0006508">
    <property type="term" value="P:proteolysis"/>
    <property type="evidence" value="ECO:0007669"/>
    <property type="project" value="UniProtKB-KW"/>
</dbReference>
<evidence type="ECO:0000256" key="2">
    <source>
        <dbReference type="ARBA" id="ARBA00022670"/>
    </source>
</evidence>
<comment type="cofactor">
    <cofactor evidence="1">
        <name>Zn(2+)</name>
        <dbReference type="ChEBI" id="CHEBI:29105"/>
    </cofactor>
</comment>
<gene>
    <name evidence="10" type="ORF">Asi03nite_59450</name>
</gene>
<name>A0A919TN66_9ACTN</name>